<dbReference type="eggNOG" id="KOG4084">
    <property type="taxonomic scope" value="Eukaryota"/>
</dbReference>
<accession>H2YCH4</accession>
<dbReference type="HOGENOM" id="CLU_154685_0_0_1"/>
<evidence type="ECO:0000313" key="4">
    <source>
        <dbReference type="Proteomes" id="UP000007875"/>
    </source>
</evidence>
<dbReference type="OMA" id="TITRSCD"/>
<evidence type="ECO:0000256" key="1">
    <source>
        <dbReference type="SAM" id="Phobius"/>
    </source>
</evidence>
<dbReference type="Proteomes" id="UP000007875">
    <property type="component" value="Unassembled WGS sequence"/>
</dbReference>
<evidence type="ECO:0000313" key="3">
    <source>
        <dbReference type="Ensembl" id="ENSCSAVP00000003022.1"/>
    </source>
</evidence>
<dbReference type="GO" id="GO:0016020">
    <property type="term" value="C:membrane"/>
    <property type="evidence" value="ECO:0007669"/>
    <property type="project" value="InterPro"/>
</dbReference>
<keyword evidence="4" id="KW-1185">Reference proteome</keyword>
<dbReference type="GO" id="GO:0005819">
    <property type="term" value="C:spindle"/>
    <property type="evidence" value="ECO:0007669"/>
    <property type="project" value="TreeGrafter"/>
</dbReference>
<dbReference type="Gene3D" id="3.30.720.220">
    <property type="match status" value="1"/>
</dbReference>
<dbReference type="PANTHER" id="PTHR13041">
    <property type="entry name" value="JTB PROTEIN-RELATED"/>
    <property type="match status" value="1"/>
</dbReference>
<dbReference type="GO" id="GO:0030496">
    <property type="term" value="C:midbody"/>
    <property type="evidence" value="ECO:0007669"/>
    <property type="project" value="TreeGrafter"/>
</dbReference>
<feature type="signal peptide" evidence="2">
    <location>
        <begin position="1"/>
        <end position="28"/>
    </location>
</feature>
<keyword evidence="1" id="KW-1133">Transmembrane helix</keyword>
<dbReference type="GeneTree" id="ENSGT00390000016136"/>
<dbReference type="GO" id="GO:0005737">
    <property type="term" value="C:cytoplasm"/>
    <property type="evidence" value="ECO:0007669"/>
    <property type="project" value="TreeGrafter"/>
</dbReference>
<dbReference type="InterPro" id="IPR008657">
    <property type="entry name" value="JTB"/>
</dbReference>
<dbReference type="GO" id="GO:0005813">
    <property type="term" value="C:centrosome"/>
    <property type="evidence" value="ECO:0007669"/>
    <property type="project" value="TreeGrafter"/>
</dbReference>
<sequence length="136" mass="15408">MKSMWACVVRSHFHILLASLFLITVAKGEENAMISEFCWEKEQFTTEVACHICSSHEMLQYTACGDTGYIEQVKCEISGTSIKSCPVDVSREAAVFWKFEGVMVVLSLISGLVVMHRMRKLNQDTIDRIQRQISAL</sequence>
<dbReference type="PANTHER" id="PTHR13041:SF3">
    <property type="entry name" value="PROTEIN JTB"/>
    <property type="match status" value="1"/>
</dbReference>
<dbReference type="InParanoid" id="H2YCH4"/>
<proteinExistence type="predicted"/>
<feature type="chain" id="PRO_5003578518" description="Jumping translocation breakpoint protein" evidence="2">
    <location>
        <begin position="29"/>
        <end position="136"/>
    </location>
</feature>
<dbReference type="AlphaFoldDB" id="H2YCH4"/>
<evidence type="ECO:0000256" key="2">
    <source>
        <dbReference type="SAM" id="SignalP"/>
    </source>
</evidence>
<keyword evidence="1" id="KW-0472">Membrane</keyword>
<dbReference type="Ensembl" id="ENSCSAVT00000003067.1">
    <property type="protein sequence ID" value="ENSCSAVP00000003022.1"/>
    <property type="gene ID" value="ENSCSAVG00000001792.1"/>
</dbReference>
<name>H2YCH4_CIOSA</name>
<keyword evidence="1" id="KW-0812">Transmembrane</keyword>
<protein>
    <recommendedName>
        <fullName evidence="5">Jumping translocation breakpoint protein</fullName>
    </recommendedName>
</protein>
<reference evidence="3" key="2">
    <citation type="submission" date="2025-08" db="UniProtKB">
        <authorList>
            <consortium name="Ensembl"/>
        </authorList>
    </citation>
    <scope>IDENTIFICATION</scope>
</reference>
<feature type="transmembrane region" description="Helical" evidence="1">
    <location>
        <begin position="96"/>
        <end position="115"/>
    </location>
</feature>
<dbReference type="Pfam" id="PF05439">
    <property type="entry name" value="JTB"/>
    <property type="match status" value="1"/>
</dbReference>
<keyword evidence="2" id="KW-0732">Signal</keyword>
<organism evidence="3 4">
    <name type="scientific">Ciona savignyi</name>
    <name type="common">Pacific transparent sea squirt</name>
    <dbReference type="NCBI Taxonomy" id="51511"/>
    <lineage>
        <taxon>Eukaryota</taxon>
        <taxon>Metazoa</taxon>
        <taxon>Chordata</taxon>
        <taxon>Tunicata</taxon>
        <taxon>Ascidiacea</taxon>
        <taxon>Phlebobranchia</taxon>
        <taxon>Cionidae</taxon>
        <taxon>Ciona</taxon>
    </lineage>
</organism>
<dbReference type="GO" id="GO:0000281">
    <property type="term" value="P:mitotic cytokinesis"/>
    <property type="evidence" value="ECO:0007669"/>
    <property type="project" value="TreeGrafter"/>
</dbReference>
<evidence type="ECO:0008006" key="5">
    <source>
        <dbReference type="Google" id="ProtNLM"/>
    </source>
</evidence>
<reference evidence="4" key="1">
    <citation type="submission" date="2003-08" db="EMBL/GenBank/DDBJ databases">
        <authorList>
            <person name="Birren B."/>
            <person name="Nusbaum C."/>
            <person name="Abebe A."/>
            <person name="Abouelleil A."/>
            <person name="Adekoya E."/>
            <person name="Ait-zahra M."/>
            <person name="Allen N."/>
            <person name="Allen T."/>
            <person name="An P."/>
            <person name="Anderson M."/>
            <person name="Anderson S."/>
            <person name="Arachchi H."/>
            <person name="Armbruster J."/>
            <person name="Bachantsang P."/>
            <person name="Baldwin J."/>
            <person name="Barry A."/>
            <person name="Bayul T."/>
            <person name="Blitshsteyn B."/>
            <person name="Bloom T."/>
            <person name="Blye J."/>
            <person name="Boguslavskiy L."/>
            <person name="Borowsky M."/>
            <person name="Boukhgalter B."/>
            <person name="Brunache A."/>
            <person name="Butler J."/>
            <person name="Calixte N."/>
            <person name="Calvo S."/>
            <person name="Camarata J."/>
            <person name="Campo K."/>
            <person name="Chang J."/>
            <person name="Cheshatsang Y."/>
            <person name="Citroen M."/>
            <person name="Collymore A."/>
            <person name="Considine T."/>
            <person name="Cook A."/>
            <person name="Cooke P."/>
            <person name="Corum B."/>
            <person name="Cuomo C."/>
            <person name="David R."/>
            <person name="Dawoe T."/>
            <person name="Degray S."/>
            <person name="Dodge S."/>
            <person name="Dooley K."/>
            <person name="Dorje P."/>
            <person name="Dorjee K."/>
            <person name="Dorris L."/>
            <person name="Duffey N."/>
            <person name="Dupes A."/>
            <person name="Elkins T."/>
            <person name="Engels R."/>
            <person name="Erickson J."/>
            <person name="Farina A."/>
            <person name="Faro S."/>
            <person name="Ferreira P."/>
            <person name="Fischer H."/>
            <person name="Fitzgerald M."/>
            <person name="Foley K."/>
            <person name="Gage D."/>
            <person name="Galagan J."/>
            <person name="Gearin G."/>
            <person name="Gnerre S."/>
            <person name="Gnirke A."/>
            <person name="Goyette A."/>
            <person name="Graham J."/>
            <person name="Grandbois E."/>
            <person name="Gyaltsen K."/>
            <person name="Hafez N."/>
            <person name="Hagopian D."/>
            <person name="Hagos B."/>
            <person name="Hall J."/>
            <person name="Hatcher B."/>
            <person name="Heller A."/>
            <person name="Higgins H."/>
            <person name="Honan T."/>
            <person name="Horn A."/>
            <person name="Houde N."/>
            <person name="Hughes L."/>
            <person name="Hulme W."/>
            <person name="Husby E."/>
            <person name="Iliev I."/>
            <person name="Jaffe D."/>
            <person name="Jones C."/>
            <person name="Kamal M."/>
            <person name="Kamat A."/>
            <person name="Kamvysselis M."/>
            <person name="Karlsson E."/>
            <person name="Kells C."/>
            <person name="Kieu A."/>
            <person name="Kisner P."/>
            <person name="Kodira C."/>
            <person name="Kulbokas E."/>
            <person name="Labutti K."/>
            <person name="Lama D."/>
            <person name="Landers T."/>
            <person name="Leger J."/>
            <person name="Levine S."/>
            <person name="Lewis D."/>
            <person name="Lewis T."/>
            <person name="Lindblad-toh K."/>
            <person name="Liu X."/>
            <person name="Lokyitsang T."/>
            <person name="Lokyitsang Y."/>
            <person name="Lucien O."/>
            <person name="Lui A."/>
            <person name="Ma L.J."/>
            <person name="Mabbitt R."/>
            <person name="Macdonald J."/>
            <person name="Maclean C."/>
            <person name="Major J."/>
            <person name="Manning J."/>
            <person name="Marabella R."/>
            <person name="Maru K."/>
            <person name="Matthews C."/>
            <person name="Mauceli E."/>
            <person name="Mccarthy M."/>
            <person name="Mcdonough S."/>
            <person name="Mcghee T."/>
            <person name="Meldrim J."/>
            <person name="Meneus L."/>
            <person name="Mesirov J."/>
            <person name="Mihalev A."/>
            <person name="Mihova T."/>
            <person name="Mikkelsen T."/>
            <person name="Mlenga V."/>
            <person name="Moru K."/>
            <person name="Mozes J."/>
            <person name="Mulrain L."/>
            <person name="Munson G."/>
            <person name="Naylor J."/>
            <person name="Newes C."/>
            <person name="Nguyen C."/>
            <person name="Nguyen N."/>
            <person name="Nguyen T."/>
            <person name="Nicol R."/>
            <person name="Nielsen C."/>
            <person name="Nizzari M."/>
            <person name="Norbu C."/>
            <person name="Norbu N."/>
            <person name="O'donnell P."/>
            <person name="Okoawo O."/>
            <person name="O'leary S."/>
            <person name="Omotosho B."/>
            <person name="O'neill K."/>
            <person name="Osman S."/>
            <person name="Parker S."/>
            <person name="Perrin D."/>
            <person name="Phunkhang P."/>
            <person name="Piqani B."/>
            <person name="Purcell S."/>
            <person name="Rachupka T."/>
            <person name="Ramasamy U."/>
            <person name="Rameau R."/>
            <person name="Ray V."/>
            <person name="Raymond C."/>
            <person name="Retta R."/>
            <person name="Richardson S."/>
            <person name="Rise C."/>
            <person name="Rodriguez J."/>
            <person name="Rogers J."/>
            <person name="Rogov P."/>
            <person name="Rutman M."/>
            <person name="Schupbach R."/>
            <person name="Seaman C."/>
            <person name="Settipalli S."/>
            <person name="Sharpe T."/>
            <person name="Sheridan J."/>
            <person name="Sherpa N."/>
            <person name="Shi J."/>
            <person name="Smirnov S."/>
            <person name="Smith C."/>
            <person name="Sougnez C."/>
            <person name="Spencer B."/>
            <person name="Stalker J."/>
            <person name="Stange-thomann N."/>
            <person name="Stavropoulos S."/>
            <person name="Stetson K."/>
            <person name="Stone C."/>
            <person name="Stone S."/>
            <person name="Stubbs M."/>
            <person name="Talamas J."/>
            <person name="Tchuinga P."/>
            <person name="Tenzing P."/>
            <person name="Tesfaye S."/>
            <person name="Theodore J."/>
            <person name="Thoulutsang Y."/>
            <person name="Topham K."/>
            <person name="Towey S."/>
            <person name="Tsamla T."/>
            <person name="Tsomo N."/>
            <person name="Vallee D."/>
            <person name="Vassiliev H."/>
            <person name="Venkataraman V."/>
            <person name="Vinson J."/>
            <person name="Vo A."/>
            <person name="Wade C."/>
            <person name="Wang S."/>
            <person name="Wangchuk T."/>
            <person name="Wangdi T."/>
            <person name="Whittaker C."/>
            <person name="Wilkinson J."/>
            <person name="Wu Y."/>
            <person name="Wyman D."/>
            <person name="Yadav S."/>
            <person name="Yang S."/>
            <person name="Yang X."/>
            <person name="Yeager S."/>
            <person name="Yee E."/>
            <person name="Young G."/>
            <person name="Zainoun J."/>
            <person name="Zembeck L."/>
            <person name="Zimmer A."/>
            <person name="Zody M."/>
            <person name="Lander E."/>
        </authorList>
    </citation>
    <scope>NUCLEOTIDE SEQUENCE [LARGE SCALE GENOMIC DNA]</scope>
</reference>
<reference evidence="3" key="3">
    <citation type="submission" date="2025-09" db="UniProtKB">
        <authorList>
            <consortium name="Ensembl"/>
        </authorList>
    </citation>
    <scope>IDENTIFICATION</scope>
</reference>